<feature type="compositionally biased region" description="Basic and acidic residues" evidence="5">
    <location>
        <begin position="165"/>
        <end position="185"/>
    </location>
</feature>
<keyword evidence="2" id="KW-0813">Transport</keyword>
<dbReference type="AlphaFoldDB" id="A0A5S4V3J5"/>
<dbReference type="GO" id="GO:0046872">
    <property type="term" value="F:metal ion binding"/>
    <property type="evidence" value="ECO:0007669"/>
    <property type="project" value="UniProtKB-KW"/>
</dbReference>
<sequence length="374" mass="38205">MTPSQRSVRRRVLTATAVGAALAAGVLALASCASPVASGTAGERGPSIVATTTQVGDFTRELVGDTADVTQLLAPAQSAHGFDPSAAQLLALADADALVVNGAGLESWLDDAVSASGFDGVLIDASTGIELYGTDDHDDDADADDADAAADAGHATSDDDAGTDADAHDDHAASDDHDGHDHGDGNPHIWTDPELAEHMVHNIAHGLETVPGIDAGAVTANEDAYLAQLEALDAWIEENVDTVPEAQRLLVTNHDAFTYFIDAYDLTFVGSVIPSFDDNAEPSAAEIDDLVAKIRATGVQAVFSEASISPKAAATIASEAGVTVYSGDDALYGDSLGVEGSPGETYLGSQVHNATLILESWGVTPSPLPAVLQG</sequence>
<organism evidence="7 8">
    <name type="scientific">Agromyces mariniharenae</name>
    <dbReference type="NCBI Taxonomy" id="2604423"/>
    <lineage>
        <taxon>Bacteria</taxon>
        <taxon>Bacillati</taxon>
        <taxon>Actinomycetota</taxon>
        <taxon>Actinomycetes</taxon>
        <taxon>Micrococcales</taxon>
        <taxon>Microbacteriaceae</taxon>
        <taxon>Agromyces</taxon>
    </lineage>
</organism>
<evidence type="ECO:0000256" key="3">
    <source>
        <dbReference type="ARBA" id="ARBA00022723"/>
    </source>
</evidence>
<gene>
    <name evidence="7" type="ORF">FYC51_08085</name>
</gene>
<dbReference type="GO" id="GO:0030313">
    <property type="term" value="C:cell envelope"/>
    <property type="evidence" value="ECO:0007669"/>
    <property type="project" value="UniProtKB-SubCell"/>
</dbReference>
<dbReference type="GO" id="GO:0030001">
    <property type="term" value="P:metal ion transport"/>
    <property type="evidence" value="ECO:0007669"/>
    <property type="project" value="InterPro"/>
</dbReference>
<comment type="subcellular location">
    <subcellularLocation>
        <location evidence="1">Cell envelope</location>
    </subcellularLocation>
</comment>
<dbReference type="Pfam" id="PF01297">
    <property type="entry name" value="ZnuA"/>
    <property type="match status" value="1"/>
</dbReference>
<dbReference type="PROSITE" id="PS51257">
    <property type="entry name" value="PROKAR_LIPOPROTEIN"/>
    <property type="match status" value="1"/>
</dbReference>
<keyword evidence="8" id="KW-1185">Reference proteome</keyword>
<dbReference type="PANTHER" id="PTHR42953">
    <property type="entry name" value="HIGH-AFFINITY ZINC UPTAKE SYSTEM PROTEIN ZNUA-RELATED"/>
    <property type="match status" value="1"/>
</dbReference>
<dbReference type="EMBL" id="VSSB01000001">
    <property type="protein sequence ID" value="TYL53604.1"/>
    <property type="molecule type" value="Genomic_DNA"/>
</dbReference>
<evidence type="ECO:0000313" key="7">
    <source>
        <dbReference type="EMBL" id="TYL53604.1"/>
    </source>
</evidence>
<comment type="caution">
    <text evidence="7">The sequence shown here is derived from an EMBL/GenBank/DDBJ whole genome shotgun (WGS) entry which is preliminary data.</text>
</comment>
<feature type="chain" id="PRO_5039192660" evidence="6">
    <location>
        <begin position="24"/>
        <end position="374"/>
    </location>
</feature>
<proteinExistence type="predicted"/>
<dbReference type="InterPro" id="IPR006127">
    <property type="entry name" value="ZnuA-like"/>
</dbReference>
<evidence type="ECO:0000256" key="4">
    <source>
        <dbReference type="ARBA" id="ARBA00022729"/>
    </source>
</evidence>
<dbReference type="PROSITE" id="PS51318">
    <property type="entry name" value="TAT"/>
    <property type="match status" value="1"/>
</dbReference>
<accession>A0A5S4V3J5</accession>
<dbReference type="Proteomes" id="UP000325243">
    <property type="component" value="Unassembled WGS sequence"/>
</dbReference>
<dbReference type="SUPFAM" id="SSF53807">
    <property type="entry name" value="Helical backbone' metal receptor"/>
    <property type="match status" value="1"/>
</dbReference>
<keyword evidence="4 6" id="KW-0732">Signal</keyword>
<feature type="region of interest" description="Disordered" evidence="5">
    <location>
        <begin position="134"/>
        <end position="191"/>
    </location>
</feature>
<feature type="signal peptide" evidence="6">
    <location>
        <begin position="1"/>
        <end position="23"/>
    </location>
</feature>
<evidence type="ECO:0000256" key="6">
    <source>
        <dbReference type="SAM" id="SignalP"/>
    </source>
</evidence>
<name>A0A5S4V3J5_9MICO</name>
<feature type="compositionally biased region" description="Acidic residues" evidence="5">
    <location>
        <begin position="136"/>
        <end position="148"/>
    </location>
</feature>
<evidence type="ECO:0000256" key="5">
    <source>
        <dbReference type="SAM" id="MobiDB-lite"/>
    </source>
</evidence>
<dbReference type="Gene3D" id="3.40.50.1980">
    <property type="entry name" value="Nitrogenase molybdenum iron protein domain"/>
    <property type="match status" value="2"/>
</dbReference>
<dbReference type="PANTHER" id="PTHR42953:SF1">
    <property type="entry name" value="METAL-BINDING PROTEIN HI_0362-RELATED"/>
    <property type="match status" value="1"/>
</dbReference>
<dbReference type="InterPro" id="IPR006311">
    <property type="entry name" value="TAT_signal"/>
</dbReference>
<evidence type="ECO:0000256" key="2">
    <source>
        <dbReference type="ARBA" id="ARBA00022448"/>
    </source>
</evidence>
<evidence type="ECO:0000256" key="1">
    <source>
        <dbReference type="ARBA" id="ARBA00004196"/>
    </source>
</evidence>
<protein>
    <submittedName>
        <fullName evidence="7">Zinc ABC transporter substrate-binding protein</fullName>
    </submittedName>
</protein>
<dbReference type="RefSeq" id="WP_148733071.1">
    <property type="nucleotide sequence ID" value="NZ_VSSB01000001.1"/>
</dbReference>
<reference evidence="7 8" key="1">
    <citation type="submission" date="2019-08" db="EMBL/GenBank/DDBJ databases">
        <authorList>
            <person name="Hu J."/>
        </authorList>
    </citation>
    <scope>NUCLEOTIDE SEQUENCE [LARGE SCALE GENOMIC DNA]</scope>
    <source>
        <strain evidence="7 8">NEAU-184</strain>
    </source>
</reference>
<keyword evidence="3" id="KW-0479">Metal-binding</keyword>
<dbReference type="InterPro" id="IPR050492">
    <property type="entry name" value="Bact_metal-bind_prot9"/>
</dbReference>
<evidence type="ECO:0000313" key="8">
    <source>
        <dbReference type="Proteomes" id="UP000325243"/>
    </source>
</evidence>